<feature type="transmembrane region" description="Helical" evidence="9">
    <location>
        <begin position="85"/>
        <end position="111"/>
    </location>
</feature>
<evidence type="ECO:0000313" key="12">
    <source>
        <dbReference type="Proteomes" id="UP000466345"/>
    </source>
</evidence>
<keyword evidence="6 9" id="KW-0472">Membrane</keyword>
<keyword evidence="5 9" id="KW-1133">Transmembrane helix</keyword>
<dbReference type="Gene3D" id="1.20.1250.20">
    <property type="entry name" value="MFS general substrate transporter like domains"/>
    <property type="match status" value="1"/>
</dbReference>
<dbReference type="Proteomes" id="UP000466345">
    <property type="component" value="Unassembled WGS sequence"/>
</dbReference>
<comment type="subcellular location">
    <subcellularLocation>
        <location evidence="1">Cell inner membrane</location>
        <topology evidence="1">Multi-pass membrane protein</topology>
    </subcellularLocation>
</comment>
<name>A0A7K0CK84_9ACTN</name>
<dbReference type="CDD" id="cd06173">
    <property type="entry name" value="MFS_MefA_like"/>
    <property type="match status" value="1"/>
</dbReference>
<feature type="transmembrane region" description="Helical" evidence="9">
    <location>
        <begin position="344"/>
        <end position="362"/>
    </location>
</feature>
<evidence type="ECO:0000256" key="7">
    <source>
        <dbReference type="ARBA" id="ARBA00038075"/>
    </source>
</evidence>
<evidence type="ECO:0000256" key="9">
    <source>
        <dbReference type="SAM" id="Phobius"/>
    </source>
</evidence>
<dbReference type="SUPFAM" id="SSF103473">
    <property type="entry name" value="MFS general substrate transporter"/>
    <property type="match status" value="1"/>
</dbReference>
<organism evidence="11 12">
    <name type="scientific">Streptomyces smaragdinus</name>
    <dbReference type="NCBI Taxonomy" id="2585196"/>
    <lineage>
        <taxon>Bacteria</taxon>
        <taxon>Bacillati</taxon>
        <taxon>Actinomycetota</taxon>
        <taxon>Actinomycetes</taxon>
        <taxon>Kitasatosporales</taxon>
        <taxon>Streptomycetaceae</taxon>
        <taxon>Streptomyces</taxon>
    </lineage>
</organism>
<dbReference type="GO" id="GO:0022857">
    <property type="term" value="F:transmembrane transporter activity"/>
    <property type="evidence" value="ECO:0007669"/>
    <property type="project" value="InterPro"/>
</dbReference>
<dbReference type="PANTHER" id="PTHR23513">
    <property type="entry name" value="INTEGRAL MEMBRANE EFFLUX PROTEIN-RELATED"/>
    <property type="match status" value="1"/>
</dbReference>
<comment type="similarity">
    <text evidence="7">Belongs to the major facilitator superfamily. Drug:H(+) antiporter-3 (DHA3) (TC 2.A.1.21) family.</text>
</comment>
<dbReference type="PANTHER" id="PTHR23513:SF9">
    <property type="entry name" value="ENTEROBACTIN EXPORTER ENTS"/>
    <property type="match status" value="1"/>
</dbReference>
<dbReference type="EMBL" id="WEGJ01000011">
    <property type="protein sequence ID" value="MQY13184.1"/>
    <property type="molecule type" value="Genomic_DNA"/>
</dbReference>
<evidence type="ECO:0000256" key="4">
    <source>
        <dbReference type="ARBA" id="ARBA00022692"/>
    </source>
</evidence>
<feature type="transmembrane region" description="Helical" evidence="9">
    <location>
        <begin position="368"/>
        <end position="391"/>
    </location>
</feature>
<dbReference type="RefSeq" id="WP_323378017.1">
    <property type="nucleotide sequence ID" value="NZ_WEGJ01000011.1"/>
</dbReference>
<keyword evidence="4 9" id="KW-0812">Transmembrane</keyword>
<sequence>MIRRRPLTGLLAAVTVSLTGSTVAALALPWFVWSTTGSATRMGVVAFAEATPYVLVKALGGPFVDRYGPRRISWVSDLASAAAMAAVPVLHALGVLSFGVLLGLVALIGAARGPGDTAKEVMVPEAARRGAVPLERATGLLGGVERLSGTLGPVAGGALVALAGEMAALGVNAALFVLGSLLVAGALPRGMGGAAPASDGGYLRRLGEGLALLRGDPLLLTLVVMLAVTNLLDAATMVLVPLWVYGAGHSPAALGTLLAVWSGAALAGSLLAAGVAHRLPRRVVFFAGFVLGSVPKYLVLLLDAPLWAVAGVFVVGGFGVGFVNPVIGAVMFERIPGPLLGRAQALGGALSFAGIPLGRLLGGAGAGLLGLAPVLALVGLVYAATIAVSGLRPEWRSMDRGQEREREKIPGVPAEIT</sequence>
<keyword evidence="12" id="KW-1185">Reference proteome</keyword>
<protein>
    <recommendedName>
        <fullName evidence="8">Multidrug efflux pump Tap</fullName>
    </recommendedName>
</protein>
<keyword evidence="2" id="KW-0813">Transport</keyword>
<keyword evidence="3" id="KW-1003">Cell membrane</keyword>
<comment type="caution">
    <text evidence="11">The sequence shown here is derived from an EMBL/GenBank/DDBJ whole genome shotgun (WGS) entry which is preliminary data.</text>
</comment>
<dbReference type="InterPro" id="IPR011701">
    <property type="entry name" value="MFS"/>
</dbReference>
<dbReference type="AlphaFoldDB" id="A0A7K0CK84"/>
<dbReference type="Pfam" id="PF07690">
    <property type="entry name" value="MFS_1"/>
    <property type="match status" value="1"/>
</dbReference>
<evidence type="ECO:0000256" key="5">
    <source>
        <dbReference type="ARBA" id="ARBA00022989"/>
    </source>
</evidence>
<evidence type="ECO:0000256" key="3">
    <source>
        <dbReference type="ARBA" id="ARBA00022475"/>
    </source>
</evidence>
<feature type="domain" description="Major facilitator superfamily (MFS) profile" evidence="10">
    <location>
        <begin position="1"/>
        <end position="396"/>
    </location>
</feature>
<reference evidence="11 12" key="1">
    <citation type="submission" date="2019-10" db="EMBL/GenBank/DDBJ databases">
        <title>Streptomyces smaragdinus sp. nov. and Streptomyces fabii sp. nov., isolated from the gut of fungus growing-termite Macrotermes natalensis.</title>
        <authorList>
            <person name="Schwitalla J."/>
            <person name="Benndorf R."/>
            <person name="Martin K."/>
            <person name="De Beer W."/>
            <person name="Kaster A.-K."/>
            <person name="Vollmers J."/>
            <person name="Poulsen M."/>
            <person name="Beemelmanns C."/>
        </authorList>
    </citation>
    <scope>NUCLEOTIDE SEQUENCE [LARGE SCALE GENOMIC DNA]</scope>
    <source>
        <strain evidence="11 12">RB5</strain>
    </source>
</reference>
<evidence type="ECO:0000259" key="10">
    <source>
        <dbReference type="PROSITE" id="PS50850"/>
    </source>
</evidence>
<evidence type="ECO:0000256" key="6">
    <source>
        <dbReference type="ARBA" id="ARBA00023136"/>
    </source>
</evidence>
<feature type="transmembrane region" description="Helical" evidence="9">
    <location>
        <begin position="283"/>
        <end position="300"/>
    </location>
</feature>
<dbReference type="InterPro" id="IPR036259">
    <property type="entry name" value="MFS_trans_sf"/>
</dbReference>
<feature type="transmembrane region" description="Helical" evidence="9">
    <location>
        <begin position="166"/>
        <end position="187"/>
    </location>
</feature>
<evidence type="ECO:0000313" key="11">
    <source>
        <dbReference type="EMBL" id="MQY13184.1"/>
    </source>
</evidence>
<dbReference type="GO" id="GO:0005886">
    <property type="term" value="C:plasma membrane"/>
    <property type="evidence" value="ECO:0007669"/>
    <property type="project" value="UniProtKB-SubCell"/>
</dbReference>
<evidence type="ECO:0000256" key="2">
    <source>
        <dbReference type="ARBA" id="ARBA00022448"/>
    </source>
</evidence>
<evidence type="ECO:0000256" key="8">
    <source>
        <dbReference type="ARBA" id="ARBA00040914"/>
    </source>
</evidence>
<feature type="transmembrane region" description="Helical" evidence="9">
    <location>
        <begin position="218"/>
        <end position="246"/>
    </location>
</feature>
<gene>
    <name evidence="11" type="ORF">SRB5_33270</name>
</gene>
<feature type="transmembrane region" description="Helical" evidence="9">
    <location>
        <begin position="252"/>
        <end position="276"/>
    </location>
</feature>
<evidence type="ECO:0000256" key="1">
    <source>
        <dbReference type="ARBA" id="ARBA00004429"/>
    </source>
</evidence>
<proteinExistence type="inferred from homology"/>
<accession>A0A7K0CK84</accession>
<feature type="transmembrane region" description="Helical" evidence="9">
    <location>
        <begin position="306"/>
        <end position="332"/>
    </location>
</feature>
<dbReference type="InterPro" id="IPR020846">
    <property type="entry name" value="MFS_dom"/>
</dbReference>
<dbReference type="PROSITE" id="PS50850">
    <property type="entry name" value="MFS"/>
    <property type="match status" value="1"/>
</dbReference>